<dbReference type="PANTHER" id="PTHR34761:SF1">
    <property type="entry name" value="NUCLEOLUS AND NEURAL PROGENITOR PROTEIN"/>
    <property type="match status" value="1"/>
</dbReference>
<name>A0A672YZM4_9TELE</name>
<accession>A0A672YZM4</accession>
<dbReference type="GO" id="GO:0045747">
    <property type="term" value="P:positive regulation of Notch signaling pathway"/>
    <property type="evidence" value="ECO:0007669"/>
    <property type="project" value="TreeGrafter"/>
</dbReference>
<evidence type="ECO:0000313" key="4">
    <source>
        <dbReference type="Proteomes" id="UP000472271"/>
    </source>
</evidence>
<protein>
    <recommendedName>
        <fullName evidence="2">Nucleolus and neural progenitor protein-like N-terminal domain-containing protein</fullName>
    </recommendedName>
</protein>
<reference evidence="3" key="3">
    <citation type="submission" date="2025-09" db="UniProtKB">
        <authorList>
            <consortium name="Ensembl"/>
        </authorList>
    </citation>
    <scope>IDENTIFICATION</scope>
</reference>
<organism evidence="3 4">
    <name type="scientific">Sphaeramia orbicularis</name>
    <name type="common">orbiculate cardinalfish</name>
    <dbReference type="NCBI Taxonomy" id="375764"/>
    <lineage>
        <taxon>Eukaryota</taxon>
        <taxon>Metazoa</taxon>
        <taxon>Chordata</taxon>
        <taxon>Craniata</taxon>
        <taxon>Vertebrata</taxon>
        <taxon>Euteleostomi</taxon>
        <taxon>Actinopterygii</taxon>
        <taxon>Neopterygii</taxon>
        <taxon>Teleostei</taxon>
        <taxon>Neoteleostei</taxon>
        <taxon>Acanthomorphata</taxon>
        <taxon>Gobiaria</taxon>
        <taxon>Kurtiformes</taxon>
        <taxon>Apogonoidei</taxon>
        <taxon>Apogonidae</taxon>
        <taxon>Apogoninae</taxon>
        <taxon>Sphaeramia</taxon>
    </lineage>
</organism>
<dbReference type="InterPro" id="IPR027951">
    <property type="entry name" value="Nepro_N"/>
</dbReference>
<feature type="domain" description="Nucleolus and neural progenitor protein-like N-terminal" evidence="2">
    <location>
        <begin position="6"/>
        <end position="196"/>
    </location>
</feature>
<evidence type="ECO:0000259" key="2">
    <source>
        <dbReference type="Pfam" id="PF14780"/>
    </source>
</evidence>
<gene>
    <name evidence="3" type="primary">nepro</name>
</gene>
<keyword evidence="4" id="KW-1185">Reference proteome</keyword>
<dbReference type="PANTHER" id="PTHR34761">
    <property type="entry name" value="NUCLEOLUS AND NEURAL PROGENITOR PROTEIN"/>
    <property type="match status" value="1"/>
</dbReference>
<dbReference type="Pfam" id="PF14780">
    <property type="entry name" value="NEPRO_N"/>
    <property type="match status" value="1"/>
</dbReference>
<reference evidence="3" key="1">
    <citation type="submission" date="2019-06" db="EMBL/GenBank/DDBJ databases">
        <authorList>
            <consortium name="Wellcome Sanger Institute Data Sharing"/>
        </authorList>
    </citation>
    <scope>NUCLEOTIDE SEQUENCE [LARGE SCALE GENOMIC DNA]</scope>
</reference>
<dbReference type="InterPro" id="IPR052835">
    <property type="entry name" value="Nepro"/>
</dbReference>
<proteinExistence type="predicted"/>
<dbReference type="AlphaFoldDB" id="A0A672YZM4"/>
<feature type="compositionally biased region" description="Basic residues" evidence="1">
    <location>
        <begin position="246"/>
        <end position="258"/>
    </location>
</feature>
<dbReference type="Proteomes" id="UP000472271">
    <property type="component" value="Chromosome 21"/>
</dbReference>
<reference evidence="3" key="2">
    <citation type="submission" date="2025-08" db="UniProtKB">
        <authorList>
            <consortium name="Ensembl"/>
        </authorList>
    </citation>
    <scope>IDENTIFICATION</scope>
</reference>
<evidence type="ECO:0000313" key="3">
    <source>
        <dbReference type="Ensembl" id="ENSSORP00005009944.1"/>
    </source>
</evidence>
<sequence length="346" mass="40049">NMAEPWNRLNIPFPSAVSSVRIQYTATTDLHVRSVLVHNEKVLKLIRSEILQTEIRVLYELLYVLNNSCRGHRTFRALKQVEQCINRLKDMKLDVALQDLSDLCPSGIQRSVSLKVCEASVPSQPMLEWVCLRVLGAAQLLNRTMSRCSRAFVLSKHHFKWEEFIVLNMVITSMLSRLWVVFRGVLVSLSTLYLELLHLRGVVAHARPMPFLTSFSLPVDLLDFLGPGGSVLIKRSLQSKKPEEKKRRRQKKEKHQQTRRVPEDLGVSVHRDSISSQLTLEQDLTQKKQTFKEQMRGATSFTDAGIHLEKMIQWCRSQRMEREKRLLTFLRLKCQKMKSLEAAGYR</sequence>
<dbReference type="GO" id="GO:0005634">
    <property type="term" value="C:nucleus"/>
    <property type="evidence" value="ECO:0007669"/>
    <property type="project" value="TreeGrafter"/>
</dbReference>
<evidence type="ECO:0000256" key="1">
    <source>
        <dbReference type="SAM" id="MobiDB-lite"/>
    </source>
</evidence>
<feature type="region of interest" description="Disordered" evidence="1">
    <location>
        <begin position="237"/>
        <end position="262"/>
    </location>
</feature>
<dbReference type="Ensembl" id="ENSSORT00005010274.1">
    <property type="protein sequence ID" value="ENSSORP00005009944.1"/>
    <property type="gene ID" value="ENSSORG00005005424.1"/>
</dbReference>